<evidence type="ECO:0000256" key="7">
    <source>
        <dbReference type="ARBA" id="ARBA00023136"/>
    </source>
</evidence>
<evidence type="ECO:0000256" key="8">
    <source>
        <dbReference type="ARBA" id="ARBA00023306"/>
    </source>
</evidence>
<evidence type="ECO:0000256" key="2">
    <source>
        <dbReference type="ARBA" id="ARBA00022618"/>
    </source>
</evidence>
<evidence type="ECO:0000256" key="5">
    <source>
        <dbReference type="ARBA" id="ARBA00022960"/>
    </source>
</evidence>
<dbReference type="GO" id="GO:0005886">
    <property type="term" value="C:plasma membrane"/>
    <property type="evidence" value="ECO:0007669"/>
    <property type="project" value="UniProtKB-SubCell"/>
</dbReference>
<keyword evidence="3 10" id="KW-0328">Glycosyltransferase</keyword>
<dbReference type="GO" id="GO:0008360">
    <property type="term" value="P:regulation of cell shape"/>
    <property type="evidence" value="ECO:0007669"/>
    <property type="project" value="UniProtKB-KW"/>
</dbReference>
<comment type="caution">
    <text evidence="13">The sequence shown here is derived from an EMBL/GenBank/DDBJ whole genome shotgun (WGS) entry which is preliminary data.</text>
</comment>
<feature type="binding site" evidence="10">
    <location>
        <position position="123"/>
    </location>
    <ligand>
        <name>UDP-N-acetyl-alpha-D-glucosamine</name>
        <dbReference type="ChEBI" id="CHEBI:57705"/>
    </ligand>
</feature>
<keyword evidence="8 10" id="KW-0131">Cell cycle</keyword>
<dbReference type="GO" id="GO:0050511">
    <property type="term" value="F:undecaprenyldiphospho-muramoylpentapeptide beta-N-acetylglucosaminyltransferase activity"/>
    <property type="evidence" value="ECO:0007669"/>
    <property type="project" value="UniProtKB-UniRule"/>
</dbReference>
<keyword evidence="1 10" id="KW-1003">Cell membrane</keyword>
<name>A0A4S2HAE9_9PROT</name>
<feature type="binding site" evidence="10">
    <location>
        <begin position="12"/>
        <end position="14"/>
    </location>
    <ligand>
        <name>UDP-N-acetyl-alpha-D-glucosamine</name>
        <dbReference type="ChEBI" id="CHEBI:57705"/>
    </ligand>
</feature>
<dbReference type="InterPro" id="IPR004276">
    <property type="entry name" value="GlycoTrans_28_N"/>
</dbReference>
<dbReference type="EC" id="2.4.1.227" evidence="10"/>
<feature type="binding site" evidence="10">
    <location>
        <position position="293"/>
    </location>
    <ligand>
        <name>UDP-N-acetyl-alpha-D-glucosamine</name>
        <dbReference type="ChEBI" id="CHEBI:57705"/>
    </ligand>
</feature>
<evidence type="ECO:0000256" key="4">
    <source>
        <dbReference type="ARBA" id="ARBA00022679"/>
    </source>
</evidence>
<evidence type="ECO:0000259" key="12">
    <source>
        <dbReference type="Pfam" id="PF04101"/>
    </source>
</evidence>
<feature type="binding site" evidence="10">
    <location>
        <position position="164"/>
    </location>
    <ligand>
        <name>UDP-N-acetyl-alpha-D-glucosamine</name>
        <dbReference type="ChEBI" id="CHEBI:57705"/>
    </ligand>
</feature>
<dbReference type="SUPFAM" id="SSF53756">
    <property type="entry name" value="UDP-Glycosyltransferase/glycogen phosphorylase"/>
    <property type="match status" value="1"/>
</dbReference>
<evidence type="ECO:0000259" key="11">
    <source>
        <dbReference type="Pfam" id="PF03033"/>
    </source>
</evidence>
<evidence type="ECO:0000313" key="14">
    <source>
        <dbReference type="Proteomes" id="UP000305451"/>
    </source>
</evidence>
<dbReference type="GO" id="GO:0051991">
    <property type="term" value="F:UDP-N-acetyl-D-glucosamine:N-acetylmuramoyl-L-alanyl-D-glutamyl-meso-2,6-diaminopimelyl-D-alanyl-D-alanine-diphosphoundecaprenol 4-beta-N-acetylglucosaminlytransferase activity"/>
    <property type="evidence" value="ECO:0007669"/>
    <property type="project" value="RHEA"/>
</dbReference>
<evidence type="ECO:0000256" key="9">
    <source>
        <dbReference type="ARBA" id="ARBA00023316"/>
    </source>
</evidence>
<comment type="similarity">
    <text evidence="10">Belongs to the glycosyltransferase 28 family. MurG subfamily.</text>
</comment>
<dbReference type="Gene3D" id="3.40.50.2000">
    <property type="entry name" value="Glycogen Phosphorylase B"/>
    <property type="match status" value="2"/>
</dbReference>
<keyword evidence="14" id="KW-1185">Reference proteome</keyword>
<comment type="catalytic activity">
    <reaction evidence="10">
        <text>di-trans,octa-cis-undecaprenyl diphospho-N-acetyl-alpha-D-muramoyl-L-alanyl-D-glutamyl-meso-2,6-diaminopimeloyl-D-alanyl-D-alanine + UDP-N-acetyl-alpha-D-glucosamine = di-trans,octa-cis-undecaprenyl diphospho-[N-acetyl-alpha-D-glucosaminyl-(1-&gt;4)]-N-acetyl-alpha-D-muramoyl-L-alanyl-D-glutamyl-meso-2,6-diaminopimeloyl-D-alanyl-D-alanine + UDP + H(+)</text>
        <dbReference type="Rhea" id="RHEA:31227"/>
        <dbReference type="ChEBI" id="CHEBI:15378"/>
        <dbReference type="ChEBI" id="CHEBI:57705"/>
        <dbReference type="ChEBI" id="CHEBI:58223"/>
        <dbReference type="ChEBI" id="CHEBI:61387"/>
        <dbReference type="ChEBI" id="CHEBI:61388"/>
        <dbReference type="EC" id="2.4.1.227"/>
    </reaction>
</comment>
<dbReference type="InterPro" id="IPR007235">
    <property type="entry name" value="Glyco_trans_28_C"/>
</dbReference>
<keyword evidence="7 10" id="KW-0472">Membrane</keyword>
<dbReference type="EMBL" id="SRXV01000002">
    <property type="protein sequence ID" value="TGY92733.1"/>
    <property type="molecule type" value="Genomic_DNA"/>
</dbReference>
<dbReference type="OrthoDB" id="9808936at2"/>
<dbReference type="Proteomes" id="UP000305451">
    <property type="component" value="Unassembled WGS sequence"/>
</dbReference>
<dbReference type="Pfam" id="PF03033">
    <property type="entry name" value="Glyco_transf_28"/>
    <property type="match status" value="1"/>
</dbReference>
<sequence length="362" mass="38165">MTKRCLIAAGGTGGHMFPARACAETLIERGWEVALITDARGHAHAGDFPGGRIHQISASSPFVKNPVKLAKALIKLWSGVGQASRLMADFEPDVIAGFGGYPAFPALAAARLRGVPYIIHEQNAVLGRVNRLFAGGAEAVASGFERLDRINRRVTHVVTGNPVRTPIRAARNQAYQAPGADGPVRVLVIGGSLGARVLSETVPAAIARLPDSLSERLEIVQQTRAESIETARAAYRAAGVDAVCEAFFDDMHEQYRRAHLVIARAGASSVAEIAVVGRPALFVPLAIAMDDHQSANAEALVDAGAAEVVRERDLTVEALSTRLESLLGDGEALGRMAAKAHSLGKPDADSTLADLIQTASRT</sequence>
<dbReference type="NCBIfam" id="TIGR01133">
    <property type="entry name" value="murG"/>
    <property type="match status" value="1"/>
</dbReference>
<dbReference type="GO" id="GO:0009252">
    <property type="term" value="P:peptidoglycan biosynthetic process"/>
    <property type="evidence" value="ECO:0007669"/>
    <property type="project" value="UniProtKB-UniRule"/>
</dbReference>
<dbReference type="PANTHER" id="PTHR21015:SF22">
    <property type="entry name" value="GLYCOSYLTRANSFERASE"/>
    <property type="match status" value="1"/>
</dbReference>
<comment type="function">
    <text evidence="10">Cell wall formation. Catalyzes the transfer of a GlcNAc subunit on undecaprenyl-pyrophosphoryl-MurNAc-pentapeptide (lipid intermediate I) to form undecaprenyl-pyrophosphoryl-MurNAc-(pentapeptide)GlcNAc (lipid intermediate II).</text>
</comment>
<proteinExistence type="inferred from homology"/>
<comment type="pathway">
    <text evidence="10">Cell wall biogenesis; peptidoglycan biosynthesis.</text>
</comment>
<dbReference type="RefSeq" id="WP_135944182.1">
    <property type="nucleotide sequence ID" value="NZ_BMEI01000002.1"/>
</dbReference>
<dbReference type="GO" id="GO:0005975">
    <property type="term" value="P:carbohydrate metabolic process"/>
    <property type="evidence" value="ECO:0007669"/>
    <property type="project" value="InterPro"/>
</dbReference>
<feature type="domain" description="Glycosyltransferase family 28 N-terminal" evidence="11">
    <location>
        <begin position="6"/>
        <end position="141"/>
    </location>
</feature>
<comment type="caution">
    <text evidence="10">Lacks conserved residue(s) required for the propagation of feature annotation.</text>
</comment>
<keyword evidence="4 10" id="KW-0808">Transferase</keyword>
<accession>A0A4S2HAE9</accession>
<dbReference type="GO" id="GO:0071555">
    <property type="term" value="P:cell wall organization"/>
    <property type="evidence" value="ECO:0007669"/>
    <property type="project" value="UniProtKB-KW"/>
</dbReference>
<dbReference type="InterPro" id="IPR006009">
    <property type="entry name" value="GlcNAc_MurG"/>
</dbReference>
<dbReference type="AlphaFoldDB" id="A0A4S2HAE9"/>
<feature type="domain" description="Glycosyl transferase family 28 C-terminal" evidence="12">
    <location>
        <begin position="186"/>
        <end position="350"/>
    </location>
</feature>
<evidence type="ECO:0000313" key="13">
    <source>
        <dbReference type="EMBL" id="TGY92733.1"/>
    </source>
</evidence>
<evidence type="ECO:0000256" key="1">
    <source>
        <dbReference type="ARBA" id="ARBA00022475"/>
    </source>
</evidence>
<keyword evidence="6 10" id="KW-0573">Peptidoglycan synthesis</keyword>
<protein>
    <recommendedName>
        <fullName evidence="10">UDP-N-acetylglucosamine--N-acetylmuramyl-(pentapeptide) pyrophosphoryl-undecaprenol N-acetylglucosamine transferase</fullName>
        <ecNumber evidence="10">2.4.1.227</ecNumber>
    </recommendedName>
    <alternativeName>
        <fullName evidence="10">Undecaprenyl-PP-MurNAc-pentapeptide-UDPGlcNAc GlcNAc transferase</fullName>
    </alternativeName>
</protein>
<organism evidence="13 14">
    <name type="scientific">Marinicauda pacifica</name>
    <dbReference type="NCBI Taxonomy" id="1133559"/>
    <lineage>
        <taxon>Bacteria</taxon>
        <taxon>Pseudomonadati</taxon>
        <taxon>Pseudomonadota</taxon>
        <taxon>Alphaproteobacteria</taxon>
        <taxon>Maricaulales</taxon>
        <taxon>Maricaulaceae</taxon>
        <taxon>Marinicauda</taxon>
    </lineage>
</organism>
<dbReference type="GO" id="GO:0051301">
    <property type="term" value="P:cell division"/>
    <property type="evidence" value="ECO:0007669"/>
    <property type="project" value="UniProtKB-KW"/>
</dbReference>
<keyword evidence="2 10" id="KW-0132">Cell division</keyword>
<gene>
    <name evidence="10 13" type="primary">murG</name>
    <name evidence="13" type="ORF">E5162_06555</name>
</gene>
<feature type="binding site" evidence="10">
    <location>
        <position position="192"/>
    </location>
    <ligand>
        <name>UDP-N-acetyl-alpha-D-glucosamine</name>
        <dbReference type="ChEBI" id="CHEBI:57705"/>
    </ligand>
</feature>
<dbReference type="UniPathway" id="UPA00219"/>
<evidence type="ECO:0000256" key="3">
    <source>
        <dbReference type="ARBA" id="ARBA00022676"/>
    </source>
</evidence>
<dbReference type="HAMAP" id="MF_00033">
    <property type="entry name" value="MurG"/>
    <property type="match status" value="1"/>
</dbReference>
<reference evidence="13 14" key="1">
    <citation type="journal article" date="2013" name="Int. J. Syst. Evol. Microbiol.">
        <title>Marinicauda pacifica gen. nov., sp. nov., a prosthecate alphaproteobacterium of the family Hyphomonadaceae isolated from deep seawater.</title>
        <authorList>
            <person name="Zhang X.Y."/>
            <person name="Li G.W."/>
            <person name="Wang C.S."/>
            <person name="Zhang Y.J."/>
            <person name="Xu X.W."/>
            <person name="Li H."/>
            <person name="Liu A."/>
            <person name="Liu C."/>
            <person name="Xie B.B."/>
            <person name="Qin Q.L."/>
            <person name="Xu Z."/>
            <person name="Chen X.L."/>
            <person name="Zhou B.C."/>
            <person name="Zhang Y.Z."/>
        </authorList>
    </citation>
    <scope>NUCLEOTIDE SEQUENCE [LARGE SCALE GENOMIC DNA]</scope>
    <source>
        <strain evidence="13 14">P-1 km-3</strain>
    </source>
</reference>
<dbReference type="Pfam" id="PF04101">
    <property type="entry name" value="Glyco_tran_28_C"/>
    <property type="match status" value="1"/>
</dbReference>
<keyword evidence="9 10" id="KW-0961">Cell wall biogenesis/degradation</keyword>
<keyword evidence="5 10" id="KW-0133">Cell shape</keyword>
<evidence type="ECO:0000256" key="10">
    <source>
        <dbReference type="HAMAP-Rule" id="MF_00033"/>
    </source>
</evidence>
<comment type="subcellular location">
    <subcellularLocation>
        <location evidence="10">Cell membrane</location>
        <topology evidence="10">Peripheral membrane protein</topology>
        <orientation evidence="10">Cytoplasmic side</orientation>
    </subcellularLocation>
</comment>
<dbReference type="CDD" id="cd03785">
    <property type="entry name" value="GT28_MurG"/>
    <property type="match status" value="1"/>
</dbReference>
<dbReference type="PANTHER" id="PTHR21015">
    <property type="entry name" value="UDP-N-ACETYLGLUCOSAMINE--N-ACETYLMURAMYL-(PENTAPEPTIDE) PYROPHOSPHORYL-UNDECAPRENOL N-ACETYLGLUCOSAMINE TRANSFERASE 1"/>
    <property type="match status" value="1"/>
</dbReference>
<evidence type="ECO:0000256" key="6">
    <source>
        <dbReference type="ARBA" id="ARBA00022984"/>
    </source>
</evidence>